<evidence type="ECO:0000256" key="1">
    <source>
        <dbReference type="SAM" id="MobiDB-lite"/>
    </source>
</evidence>
<accession>A0A0F9B551</accession>
<feature type="region of interest" description="Disordered" evidence="1">
    <location>
        <begin position="21"/>
        <end position="42"/>
    </location>
</feature>
<feature type="compositionally biased region" description="Basic and acidic residues" evidence="1">
    <location>
        <begin position="29"/>
        <end position="42"/>
    </location>
</feature>
<evidence type="ECO:0000313" key="2">
    <source>
        <dbReference type="EMBL" id="KKK79731.1"/>
    </source>
</evidence>
<protein>
    <submittedName>
        <fullName evidence="2">Uncharacterized protein</fullName>
    </submittedName>
</protein>
<reference evidence="2" key="1">
    <citation type="journal article" date="2015" name="Nature">
        <title>Complex archaea that bridge the gap between prokaryotes and eukaryotes.</title>
        <authorList>
            <person name="Spang A."/>
            <person name="Saw J.H."/>
            <person name="Jorgensen S.L."/>
            <person name="Zaremba-Niedzwiedzka K."/>
            <person name="Martijn J."/>
            <person name="Lind A.E."/>
            <person name="van Eijk R."/>
            <person name="Schleper C."/>
            <person name="Guy L."/>
            <person name="Ettema T.J."/>
        </authorList>
    </citation>
    <scope>NUCLEOTIDE SEQUENCE</scope>
</reference>
<proteinExistence type="predicted"/>
<dbReference type="EMBL" id="LAZR01053894">
    <property type="protein sequence ID" value="KKK79731.1"/>
    <property type="molecule type" value="Genomic_DNA"/>
</dbReference>
<gene>
    <name evidence="2" type="ORF">LCGC14_2830540</name>
</gene>
<sequence length="42" mass="4963">PAPRVYNFHADGERITYYVTRGRASQESLPDRRDGKERREGR</sequence>
<organism evidence="2">
    <name type="scientific">marine sediment metagenome</name>
    <dbReference type="NCBI Taxonomy" id="412755"/>
    <lineage>
        <taxon>unclassified sequences</taxon>
        <taxon>metagenomes</taxon>
        <taxon>ecological metagenomes</taxon>
    </lineage>
</organism>
<name>A0A0F9B551_9ZZZZ</name>
<comment type="caution">
    <text evidence="2">The sequence shown here is derived from an EMBL/GenBank/DDBJ whole genome shotgun (WGS) entry which is preliminary data.</text>
</comment>
<dbReference type="AlphaFoldDB" id="A0A0F9B551"/>
<feature type="non-terminal residue" evidence="2">
    <location>
        <position position="1"/>
    </location>
</feature>